<evidence type="ECO:0000313" key="1">
    <source>
        <dbReference type="Ensembl" id="ENSAPEP00000032939.1"/>
    </source>
</evidence>
<reference evidence="1" key="3">
    <citation type="submission" date="2025-09" db="UniProtKB">
        <authorList>
            <consortium name="Ensembl"/>
        </authorList>
    </citation>
    <scope>IDENTIFICATION</scope>
</reference>
<dbReference type="GeneTree" id="ENSGT00940000168621"/>
<dbReference type="InterPro" id="IPR045860">
    <property type="entry name" value="Snake_toxin-like_sf"/>
</dbReference>
<proteinExistence type="predicted"/>
<keyword evidence="2" id="KW-1185">Reference proteome</keyword>
<dbReference type="Proteomes" id="UP000265080">
    <property type="component" value="Chromosome 10"/>
</dbReference>
<evidence type="ECO:0000313" key="2">
    <source>
        <dbReference type="Proteomes" id="UP000265080"/>
    </source>
</evidence>
<reference evidence="1" key="2">
    <citation type="submission" date="2025-08" db="UniProtKB">
        <authorList>
            <consortium name="Ensembl"/>
        </authorList>
    </citation>
    <scope>IDENTIFICATION</scope>
</reference>
<name>A0A3P8U6J6_AMPPE</name>
<dbReference type="SUPFAM" id="SSF57302">
    <property type="entry name" value="Snake toxin-like"/>
    <property type="match status" value="1"/>
</dbReference>
<reference evidence="1 2" key="1">
    <citation type="submission" date="2018-03" db="EMBL/GenBank/DDBJ databases">
        <title>Finding Nemo's genes: A chromosome-scale reference assembly of the genome of the orange clownfish Amphiprion percula.</title>
        <authorList>
            <person name="Lehmann R."/>
        </authorList>
    </citation>
    <scope>NUCLEOTIDE SEQUENCE</scope>
</reference>
<protein>
    <submittedName>
        <fullName evidence="1">Uncharacterized protein</fullName>
    </submittedName>
</protein>
<dbReference type="Ensembl" id="ENSAPET00000033805.1">
    <property type="protein sequence ID" value="ENSAPEP00000032939.1"/>
    <property type="gene ID" value="ENSAPEG00000023395.1"/>
</dbReference>
<dbReference type="CDD" id="cd23611">
    <property type="entry name" value="TFP_LU_ECD_THFP5"/>
    <property type="match status" value="1"/>
</dbReference>
<dbReference type="Gene3D" id="2.10.60.10">
    <property type="entry name" value="CD59"/>
    <property type="match status" value="1"/>
</dbReference>
<sequence length="153" mass="17134">MTGQRLKGNKRERANEHISVIDKNGGRQISKVSVLNRTMKLLVLALTVALLFTAGEALNCHRCVPKKAGGDCELSVETCKPGKDGCAAANFLRKPYGHYQKCMALEDCEILKMNAYIDIKCCSEDMCNTLSYKIHYRYQRKLPCTAVEVEQDT</sequence>
<organism evidence="1 2">
    <name type="scientific">Amphiprion percula</name>
    <name type="common">Orange clownfish</name>
    <name type="synonym">Lutjanus percula</name>
    <dbReference type="NCBI Taxonomy" id="161767"/>
    <lineage>
        <taxon>Eukaryota</taxon>
        <taxon>Metazoa</taxon>
        <taxon>Chordata</taxon>
        <taxon>Craniata</taxon>
        <taxon>Vertebrata</taxon>
        <taxon>Euteleostomi</taxon>
        <taxon>Actinopterygii</taxon>
        <taxon>Neopterygii</taxon>
        <taxon>Teleostei</taxon>
        <taxon>Neoteleostei</taxon>
        <taxon>Acanthomorphata</taxon>
        <taxon>Ovalentaria</taxon>
        <taxon>Pomacentridae</taxon>
        <taxon>Amphiprion</taxon>
    </lineage>
</organism>
<dbReference type="STRING" id="161767.ENSAPEP00000032939"/>
<dbReference type="AlphaFoldDB" id="A0A3P8U6J6"/>
<accession>A0A3P8U6J6</accession>
<dbReference type="GO" id="GO:0098552">
    <property type="term" value="C:side of membrane"/>
    <property type="evidence" value="ECO:0007669"/>
    <property type="project" value="UniProtKB-KW"/>
</dbReference>